<feature type="repeat" description="WD" evidence="4">
    <location>
        <begin position="128"/>
        <end position="169"/>
    </location>
</feature>
<dbReference type="InterPro" id="IPR051246">
    <property type="entry name" value="WDR48"/>
</dbReference>
<dbReference type="InterPro" id="IPR020472">
    <property type="entry name" value="WD40_PAC1"/>
</dbReference>
<evidence type="ECO:0000313" key="7">
    <source>
        <dbReference type="Proteomes" id="UP000751190"/>
    </source>
</evidence>
<comment type="similarity">
    <text evidence="1">Belongs to the WD repeat WDR48 family.</text>
</comment>
<evidence type="ECO:0000256" key="4">
    <source>
        <dbReference type="PROSITE-ProRule" id="PRU00221"/>
    </source>
</evidence>
<keyword evidence="7" id="KW-1185">Reference proteome</keyword>
<evidence type="ECO:0000313" key="6">
    <source>
        <dbReference type="EMBL" id="KAG8460667.1"/>
    </source>
</evidence>
<reference evidence="6" key="1">
    <citation type="submission" date="2021-05" db="EMBL/GenBank/DDBJ databases">
        <title>The genome of the haptophyte Pavlova lutheri (Diacronema luteri, Pavlovales) - a model for lipid biosynthesis in eukaryotic algae.</title>
        <authorList>
            <person name="Hulatt C.J."/>
            <person name="Posewitz M.C."/>
        </authorList>
    </citation>
    <scope>NUCLEOTIDE SEQUENCE</scope>
    <source>
        <strain evidence="6">NIVA-4/92</strain>
    </source>
</reference>
<sequence length="761" mass="80425">MQPKPRVSYTLALPGEGGRHKFGVNALALTANLSGQAAWAGASSLFTGGRDAKVRRWDVSALDGGAPPARRPVRELPCVATYDDHSDWVNALVVAPEHGLLVSASSDNTIKLWSVETAAAGAAPRATLHTHTDYVKALAYAPAAGLVVSASLDKMIHIYKLDTLRHVAASGGLPGGGGGSAGGGGACGSAGAGVGEWSGVEGGAAPIVAAGHKDSVYSVAINAAGTFVVSGSVEPDVRLWDARTGRKQGKLAGHTDVVRALVIDADGRHVISASSDRTIRLWDVGMQRCVRTCRLHADAVWALEAAPGWDVLYSAGRDGAVYATSLRTWSSLLVANEAAPVVRLAVDARGAQLWCATTMSDVRCWAVSGVPAALERGAAHPAAVAESGGEGPMGRAPIAPSDADHVAAIAGPNGHGGAARGAGARAGSAGARRRRASAESAALEAEPLALIAGAPAVQAHAVLTDKVRVLTRDTTQRVVLWDVMRCTVVREFENGRSLDSALAELHVERAVPTWFSVDTRAGDLTICLDERNAFAGLLYASDVGITHNVAEDSTVNMGWNMLTTLFARWVEKHRRVEPRDGRQANGPGGAKAVVPIVPLEAPPNSVTVTISDGGRVSVRATVGELRNVPEHKVPHWVSEALFANRYFTREKAKVPFFVMPDSSRSLPTLIDGSSRLEALRILRVRQVVRYVAQNLSTPLVIDGVDARASDVAWEEHIEVTCNDKVLHPDTDLYSARLLVWRNASEDMVLVYRRKERPRVSE</sequence>
<feature type="repeat" description="WD" evidence="4">
    <location>
        <begin position="209"/>
        <end position="250"/>
    </location>
</feature>
<dbReference type="Gene3D" id="2.130.10.10">
    <property type="entry name" value="YVTN repeat-like/Quinoprotein amine dehydrogenase"/>
    <property type="match status" value="2"/>
</dbReference>
<keyword evidence="3" id="KW-0677">Repeat</keyword>
<dbReference type="InterPro" id="IPR021772">
    <property type="entry name" value="WDR48/Bun107"/>
</dbReference>
<dbReference type="PROSITE" id="PS00678">
    <property type="entry name" value="WD_REPEATS_1"/>
    <property type="match status" value="1"/>
</dbReference>
<dbReference type="InterPro" id="IPR019775">
    <property type="entry name" value="WD40_repeat_CS"/>
</dbReference>
<dbReference type="PROSITE" id="PS50294">
    <property type="entry name" value="WD_REPEATS_REGION"/>
    <property type="match status" value="4"/>
</dbReference>
<evidence type="ECO:0000256" key="2">
    <source>
        <dbReference type="ARBA" id="ARBA00022574"/>
    </source>
</evidence>
<dbReference type="PROSITE" id="PS50082">
    <property type="entry name" value="WD_REPEATS_2"/>
    <property type="match status" value="4"/>
</dbReference>
<accession>A0A8J5XGS3</accession>
<dbReference type="Pfam" id="PF11816">
    <property type="entry name" value="DUF3337"/>
    <property type="match status" value="1"/>
</dbReference>
<dbReference type="SMART" id="SM00320">
    <property type="entry name" value="WD40"/>
    <property type="match status" value="6"/>
</dbReference>
<feature type="compositionally biased region" description="Low complexity" evidence="5">
    <location>
        <begin position="421"/>
        <end position="430"/>
    </location>
</feature>
<evidence type="ECO:0000256" key="5">
    <source>
        <dbReference type="SAM" id="MobiDB-lite"/>
    </source>
</evidence>
<evidence type="ECO:0000256" key="1">
    <source>
        <dbReference type="ARBA" id="ARBA00006917"/>
    </source>
</evidence>
<evidence type="ECO:0000256" key="3">
    <source>
        <dbReference type="ARBA" id="ARBA00022737"/>
    </source>
</evidence>
<dbReference type="Proteomes" id="UP000751190">
    <property type="component" value="Unassembled WGS sequence"/>
</dbReference>
<dbReference type="AlphaFoldDB" id="A0A8J5XGS3"/>
<gene>
    <name evidence="6" type="ORF">KFE25_011442</name>
</gene>
<dbReference type="CDD" id="cd00200">
    <property type="entry name" value="WD40"/>
    <property type="match status" value="1"/>
</dbReference>
<dbReference type="Pfam" id="PF00400">
    <property type="entry name" value="WD40"/>
    <property type="match status" value="4"/>
</dbReference>
<dbReference type="OMA" id="IRHYHIL"/>
<dbReference type="InterPro" id="IPR036322">
    <property type="entry name" value="WD40_repeat_dom_sf"/>
</dbReference>
<dbReference type="PRINTS" id="PR00320">
    <property type="entry name" value="GPROTEINBRPT"/>
</dbReference>
<dbReference type="OrthoDB" id="2421129at2759"/>
<dbReference type="PANTHER" id="PTHR19862:SF14">
    <property type="entry name" value="WD REPEAT-CONTAINING PROTEIN 48"/>
    <property type="match status" value="1"/>
</dbReference>
<feature type="repeat" description="WD" evidence="4">
    <location>
        <begin position="251"/>
        <end position="292"/>
    </location>
</feature>
<dbReference type="GO" id="GO:0000724">
    <property type="term" value="P:double-strand break repair via homologous recombination"/>
    <property type="evidence" value="ECO:0007669"/>
    <property type="project" value="TreeGrafter"/>
</dbReference>
<protein>
    <recommendedName>
        <fullName evidence="8">WD repeat-containing protein 48 homolog</fullName>
    </recommendedName>
</protein>
<keyword evidence="2 4" id="KW-0853">WD repeat</keyword>
<feature type="region of interest" description="Disordered" evidence="5">
    <location>
        <begin position="406"/>
        <end position="433"/>
    </location>
</feature>
<dbReference type="InterPro" id="IPR015943">
    <property type="entry name" value="WD40/YVTN_repeat-like_dom_sf"/>
</dbReference>
<dbReference type="InterPro" id="IPR001680">
    <property type="entry name" value="WD40_rpt"/>
</dbReference>
<comment type="caution">
    <text evidence="6">The sequence shown here is derived from an EMBL/GenBank/DDBJ whole genome shotgun (WGS) entry which is preliminary data.</text>
</comment>
<dbReference type="GO" id="GO:0043130">
    <property type="term" value="F:ubiquitin binding"/>
    <property type="evidence" value="ECO:0007669"/>
    <property type="project" value="TreeGrafter"/>
</dbReference>
<evidence type="ECO:0008006" key="8">
    <source>
        <dbReference type="Google" id="ProtNLM"/>
    </source>
</evidence>
<proteinExistence type="inferred from homology"/>
<feature type="repeat" description="WD" evidence="4">
    <location>
        <begin position="82"/>
        <end position="123"/>
    </location>
</feature>
<dbReference type="PANTHER" id="PTHR19862">
    <property type="entry name" value="WD REPEAT-CONTAINING PROTEIN 48"/>
    <property type="match status" value="1"/>
</dbReference>
<dbReference type="EMBL" id="JAGTXO010000031">
    <property type="protein sequence ID" value="KAG8460667.1"/>
    <property type="molecule type" value="Genomic_DNA"/>
</dbReference>
<name>A0A8J5XGS3_DIALT</name>
<organism evidence="6 7">
    <name type="scientific">Diacronema lutheri</name>
    <name type="common">Unicellular marine alga</name>
    <name type="synonym">Monochrysis lutheri</name>
    <dbReference type="NCBI Taxonomy" id="2081491"/>
    <lineage>
        <taxon>Eukaryota</taxon>
        <taxon>Haptista</taxon>
        <taxon>Haptophyta</taxon>
        <taxon>Pavlovophyceae</taxon>
        <taxon>Pavlovales</taxon>
        <taxon>Pavlovaceae</taxon>
        <taxon>Diacronema</taxon>
    </lineage>
</organism>
<dbReference type="SUPFAM" id="SSF50978">
    <property type="entry name" value="WD40 repeat-like"/>
    <property type="match status" value="1"/>
</dbReference>